<accession>A0AAN9YKL6</accession>
<evidence type="ECO:0000313" key="2">
    <source>
        <dbReference type="Proteomes" id="UP001320245"/>
    </source>
</evidence>
<keyword evidence="2" id="KW-1185">Reference proteome</keyword>
<dbReference type="EMBL" id="JAJSPL020000007">
    <property type="protein sequence ID" value="KAK7745835.1"/>
    <property type="molecule type" value="Genomic_DNA"/>
</dbReference>
<name>A0AAN9YKL6_9PEZI</name>
<gene>
    <name evidence="1" type="ORF">SLS53_002552</name>
</gene>
<comment type="caution">
    <text evidence="1">The sequence shown here is derived from an EMBL/GenBank/DDBJ whole genome shotgun (WGS) entry which is preliminary data.</text>
</comment>
<organism evidence="1 2">
    <name type="scientific">Cytospora paraplurivora</name>
    <dbReference type="NCBI Taxonomy" id="2898453"/>
    <lineage>
        <taxon>Eukaryota</taxon>
        <taxon>Fungi</taxon>
        <taxon>Dikarya</taxon>
        <taxon>Ascomycota</taxon>
        <taxon>Pezizomycotina</taxon>
        <taxon>Sordariomycetes</taxon>
        <taxon>Sordariomycetidae</taxon>
        <taxon>Diaporthales</taxon>
        <taxon>Cytosporaceae</taxon>
        <taxon>Cytospora</taxon>
    </lineage>
</organism>
<reference evidence="1 2" key="1">
    <citation type="journal article" date="2023" name="PLoS ONE">
        <title>Cytospora paraplurivora sp. nov. isolated from orchards with fruit tree decline syndrome in Ontario, Canada.</title>
        <authorList>
            <person name="Ilyukhin E."/>
            <person name="Nguyen H.D.T."/>
            <person name="Castle A.J."/>
            <person name="Ellouze W."/>
        </authorList>
    </citation>
    <scope>NUCLEOTIDE SEQUENCE [LARGE SCALE GENOMIC DNA]</scope>
    <source>
        <strain evidence="1 2">FDS-564</strain>
    </source>
</reference>
<evidence type="ECO:0000313" key="1">
    <source>
        <dbReference type="EMBL" id="KAK7745835.1"/>
    </source>
</evidence>
<dbReference type="AlphaFoldDB" id="A0AAN9YKL6"/>
<proteinExistence type="predicted"/>
<sequence>MDKDVVKASATTAMADYMNGHRHWAGAYQHDVIDHAIPGAEADHQELQYNAPGGLHPRRSFHDAHISSFGDGYQPDAVKAWVATAEMRGRDVEPLIFVLSTYSG</sequence>
<dbReference type="Proteomes" id="UP001320245">
    <property type="component" value="Unassembled WGS sequence"/>
</dbReference>
<protein>
    <submittedName>
        <fullName evidence="1">Uncharacterized protein</fullName>
    </submittedName>
</protein>